<evidence type="ECO:0000313" key="3">
    <source>
        <dbReference type="Proteomes" id="UP000012062"/>
    </source>
</evidence>
<dbReference type="eggNOG" id="COG3576">
    <property type="taxonomic scope" value="Bacteria"/>
</dbReference>
<organism evidence="2 3">
    <name type="scientific">Mesorhizobium metallidurans STM 2683</name>
    <dbReference type="NCBI Taxonomy" id="1297569"/>
    <lineage>
        <taxon>Bacteria</taxon>
        <taxon>Pseudomonadati</taxon>
        <taxon>Pseudomonadota</taxon>
        <taxon>Alphaproteobacteria</taxon>
        <taxon>Hyphomicrobiales</taxon>
        <taxon>Phyllobacteriaceae</taxon>
        <taxon>Mesorhizobium</taxon>
    </lineage>
</organism>
<dbReference type="SUPFAM" id="SSF50475">
    <property type="entry name" value="FMN-binding split barrel"/>
    <property type="match status" value="1"/>
</dbReference>
<dbReference type="STRING" id="1297569.MESS2_730061"/>
<dbReference type="Proteomes" id="UP000012062">
    <property type="component" value="Unassembled WGS sequence"/>
</dbReference>
<dbReference type="InterPro" id="IPR012349">
    <property type="entry name" value="Split_barrel_FMN-bd"/>
</dbReference>
<dbReference type="EMBL" id="CAUM01000143">
    <property type="protein sequence ID" value="CCV08165.1"/>
    <property type="molecule type" value="Genomic_DNA"/>
</dbReference>
<evidence type="ECO:0000313" key="2">
    <source>
        <dbReference type="EMBL" id="CCV08165.1"/>
    </source>
</evidence>
<dbReference type="InterPro" id="IPR011576">
    <property type="entry name" value="Pyridox_Oxase_N"/>
</dbReference>
<dbReference type="NCBIfam" id="TIGR04025">
    <property type="entry name" value="PPOX_FMN_DR2398"/>
    <property type="match status" value="1"/>
</dbReference>
<feature type="domain" description="Pyridoxamine 5'-phosphate oxidase N-terminal" evidence="1">
    <location>
        <begin position="41"/>
        <end position="162"/>
    </location>
</feature>
<reference evidence="2 3" key="1">
    <citation type="submission" date="2013-02" db="EMBL/GenBank/DDBJ databases">
        <authorList>
            <person name="Genoscope - CEA"/>
        </authorList>
    </citation>
    <scope>NUCLEOTIDE SEQUENCE [LARGE SCALE GENOMIC DNA]</scope>
    <source>
        <strain evidence="2 3">STM 2683</strain>
    </source>
</reference>
<keyword evidence="3" id="KW-1185">Reference proteome</keyword>
<comment type="caution">
    <text evidence="2">The sequence shown here is derived from an EMBL/GenBank/DDBJ whole genome shotgun (WGS) entry which is preliminary data.</text>
</comment>
<dbReference type="RefSeq" id="WP_008877041.1">
    <property type="nucleotide sequence ID" value="NZ_CAUM01000143.1"/>
</dbReference>
<dbReference type="Gene3D" id="2.30.110.10">
    <property type="entry name" value="Electron Transport, Fmn-binding Protein, Chain A"/>
    <property type="match status" value="1"/>
</dbReference>
<name>M5EVX7_9HYPH</name>
<protein>
    <submittedName>
        <fullName evidence="2">Pyridoxamine 5'-phosphate oxidase family protein</fullName>
    </submittedName>
</protein>
<dbReference type="InterPro" id="IPR024029">
    <property type="entry name" value="Pyridox_Oxase_FMN-dep"/>
</dbReference>
<dbReference type="Pfam" id="PF01243">
    <property type="entry name" value="PNPOx_N"/>
    <property type="match status" value="1"/>
</dbReference>
<evidence type="ECO:0000259" key="1">
    <source>
        <dbReference type="Pfam" id="PF01243"/>
    </source>
</evidence>
<dbReference type="PANTHER" id="PTHR42815:SF2">
    <property type="entry name" value="FAD-BINDING, PUTATIVE (AFU_ORTHOLOGUE AFUA_6G07600)-RELATED"/>
    <property type="match status" value="1"/>
</dbReference>
<sequence length="216" mass="24020">MQDDESSLRRRFRDVITSEEQLRSVLGAPTDRAVAKVVRVIDEHARRFIAHAPFVFVASAGADGMLDISPKGDPAGFVTVLDERTLAIPDRPGNRRLDTFRNVLSNPNVGLIFLIPGVTYTLRMAGRALIVRDAELREAMAVNGKLPEHILVIEISHVLSHCPKCMVRSGLWQPEAWPDTSNLPSFAEMLVAHGKLAETVEQMQTIIDTGNRDRLY</sequence>
<dbReference type="AlphaFoldDB" id="M5EVX7"/>
<dbReference type="PANTHER" id="PTHR42815">
    <property type="entry name" value="FAD-BINDING, PUTATIVE (AFU_ORTHOLOGUE AFUA_6G07600)-RELATED"/>
    <property type="match status" value="1"/>
</dbReference>
<dbReference type="OrthoDB" id="9790331at2"/>
<proteinExistence type="predicted"/>
<accession>M5EVX7</accession>
<gene>
    <name evidence="2" type="ORF">MESS2_730061</name>
</gene>